<dbReference type="PANTHER" id="PTHR43884:SF40">
    <property type="entry name" value="ACYL-COA DEHYDROGENASE"/>
    <property type="match status" value="1"/>
</dbReference>
<sequence length="388" mass="43749">MNFDGFVLSDELKMLRKMVKDFIRDEVIPLEEDLDFEATHIQKEKLSQLQEKAKRAGLYQYSVPRKFGGQGLSIFARTIIAEEASQHKLGAYNPALGAFGESPPDILYNGSKRQIERFVYPTLEGKRSGFIAITEPSGGSDPARSIHTRAEKTRNKWVLNGQKVFITGADTADYGIVFARTGEGRQGITAFIVEKGMKGFSHQLIPVIRSWYPCELFFDHVEVPEENILGEVGHGFEYVQKWLIGNRIPYAAGCIGIATAALKKAIEYANIRETFGSKLADKQAIQWMIADSEIELRAARWLTYEAAWKADLGENARYEASSAKLYATEAAGRIMDRVIQIYGGMGLTKELPFERWFRELRIKRVGEGPSEVHRMLISRDLLSGKRKL</sequence>
<dbReference type="Pfam" id="PF02771">
    <property type="entry name" value="Acyl-CoA_dh_N"/>
    <property type="match status" value="1"/>
</dbReference>
<dbReference type="InterPro" id="IPR037069">
    <property type="entry name" value="AcylCoA_DH/ox_N_sf"/>
</dbReference>
<keyword evidence="4 6" id="KW-0274">FAD</keyword>
<dbReference type="InterPro" id="IPR036250">
    <property type="entry name" value="AcylCo_DH-like_C"/>
</dbReference>
<dbReference type="Pfam" id="PF00441">
    <property type="entry name" value="Acyl-CoA_dh_1"/>
    <property type="match status" value="1"/>
</dbReference>
<protein>
    <submittedName>
        <fullName evidence="10">Acyl-CoA dehydrogenase</fullName>
    </submittedName>
</protein>
<dbReference type="InterPro" id="IPR013786">
    <property type="entry name" value="AcylCoA_DH/ox_N"/>
</dbReference>
<dbReference type="AlphaFoldDB" id="A0A396SP92"/>
<dbReference type="InterPro" id="IPR009075">
    <property type="entry name" value="AcylCo_DH/oxidase_C"/>
</dbReference>
<dbReference type="InterPro" id="IPR046373">
    <property type="entry name" value="Acyl-CoA_Oxase/DH_mid-dom_sf"/>
</dbReference>
<dbReference type="InterPro" id="IPR009100">
    <property type="entry name" value="AcylCoA_DH/oxidase_NM_dom_sf"/>
</dbReference>
<dbReference type="GO" id="GO:0003995">
    <property type="term" value="F:acyl-CoA dehydrogenase activity"/>
    <property type="evidence" value="ECO:0007669"/>
    <property type="project" value="InterPro"/>
</dbReference>
<evidence type="ECO:0000256" key="3">
    <source>
        <dbReference type="ARBA" id="ARBA00022630"/>
    </source>
</evidence>
<comment type="caution">
    <text evidence="10">The sequence shown here is derived from an EMBL/GenBank/DDBJ whole genome shotgun (WGS) entry which is preliminary data.</text>
</comment>
<evidence type="ECO:0000256" key="5">
    <source>
        <dbReference type="ARBA" id="ARBA00023002"/>
    </source>
</evidence>
<evidence type="ECO:0000313" key="10">
    <source>
        <dbReference type="EMBL" id="RHW37680.1"/>
    </source>
</evidence>
<keyword evidence="11" id="KW-1185">Reference proteome</keyword>
<feature type="domain" description="Acyl-CoA oxidase/dehydrogenase middle" evidence="8">
    <location>
        <begin position="131"/>
        <end position="219"/>
    </location>
</feature>
<dbReference type="SUPFAM" id="SSF47203">
    <property type="entry name" value="Acyl-CoA dehydrogenase C-terminal domain-like"/>
    <property type="match status" value="1"/>
</dbReference>
<dbReference type="PROSITE" id="PS00073">
    <property type="entry name" value="ACYL_COA_DH_2"/>
    <property type="match status" value="1"/>
</dbReference>
<dbReference type="Proteomes" id="UP000265692">
    <property type="component" value="Unassembled WGS sequence"/>
</dbReference>
<dbReference type="InterPro" id="IPR006091">
    <property type="entry name" value="Acyl-CoA_Oxase/DH_mid-dom"/>
</dbReference>
<comment type="cofactor">
    <cofactor evidence="1 6">
        <name>FAD</name>
        <dbReference type="ChEBI" id="CHEBI:57692"/>
    </cofactor>
</comment>
<dbReference type="Gene3D" id="1.20.140.10">
    <property type="entry name" value="Butyryl-CoA Dehydrogenase, subunit A, domain 3"/>
    <property type="match status" value="1"/>
</dbReference>
<proteinExistence type="inferred from homology"/>
<comment type="similarity">
    <text evidence="2 6">Belongs to the acyl-CoA dehydrogenase family.</text>
</comment>
<name>A0A396SP92_9BACL</name>
<dbReference type="GO" id="GO:0050660">
    <property type="term" value="F:flavin adenine dinucleotide binding"/>
    <property type="evidence" value="ECO:0007669"/>
    <property type="project" value="InterPro"/>
</dbReference>
<organism evidence="10 11">
    <name type="scientific">Ureibacillus yapensis</name>
    <dbReference type="NCBI Taxonomy" id="2304605"/>
    <lineage>
        <taxon>Bacteria</taxon>
        <taxon>Bacillati</taxon>
        <taxon>Bacillota</taxon>
        <taxon>Bacilli</taxon>
        <taxon>Bacillales</taxon>
        <taxon>Caryophanaceae</taxon>
        <taxon>Ureibacillus</taxon>
    </lineage>
</organism>
<dbReference type="FunFam" id="2.40.110.10:FF:000002">
    <property type="entry name" value="Acyl-CoA dehydrogenase fadE12"/>
    <property type="match status" value="1"/>
</dbReference>
<evidence type="ECO:0000313" key="11">
    <source>
        <dbReference type="Proteomes" id="UP000265692"/>
    </source>
</evidence>
<dbReference type="EMBL" id="QWEI01000003">
    <property type="protein sequence ID" value="RHW37680.1"/>
    <property type="molecule type" value="Genomic_DNA"/>
</dbReference>
<dbReference type="SUPFAM" id="SSF56645">
    <property type="entry name" value="Acyl-CoA dehydrogenase NM domain-like"/>
    <property type="match status" value="1"/>
</dbReference>
<dbReference type="Gene3D" id="1.10.540.10">
    <property type="entry name" value="Acyl-CoA dehydrogenase/oxidase, N-terminal domain"/>
    <property type="match status" value="1"/>
</dbReference>
<accession>A0A396SP92</accession>
<dbReference type="FunFam" id="1.20.140.10:FF:000001">
    <property type="entry name" value="Acyl-CoA dehydrogenase"/>
    <property type="match status" value="1"/>
</dbReference>
<dbReference type="Pfam" id="PF02770">
    <property type="entry name" value="Acyl-CoA_dh_M"/>
    <property type="match status" value="1"/>
</dbReference>
<dbReference type="PANTHER" id="PTHR43884">
    <property type="entry name" value="ACYL-COA DEHYDROGENASE"/>
    <property type="match status" value="1"/>
</dbReference>
<dbReference type="OrthoDB" id="9802447at2"/>
<evidence type="ECO:0000259" key="8">
    <source>
        <dbReference type="Pfam" id="PF02770"/>
    </source>
</evidence>
<evidence type="ECO:0000259" key="7">
    <source>
        <dbReference type="Pfam" id="PF00441"/>
    </source>
</evidence>
<feature type="domain" description="Acyl-CoA dehydrogenase/oxidase N-terminal" evidence="9">
    <location>
        <begin position="9"/>
        <end position="125"/>
    </location>
</feature>
<feature type="domain" description="Acyl-CoA dehydrogenase/oxidase C-terminal" evidence="7">
    <location>
        <begin position="233"/>
        <end position="381"/>
    </location>
</feature>
<evidence type="ECO:0000259" key="9">
    <source>
        <dbReference type="Pfam" id="PF02771"/>
    </source>
</evidence>
<dbReference type="Gene3D" id="2.40.110.10">
    <property type="entry name" value="Butyryl-CoA Dehydrogenase, subunit A, domain 2"/>
    <property type="match status" value="1"/>
</dbReference>
<evidence type="ECO:0000256" key="6">
    <source>
        <dbReference type="RuleBase" id="RU362125"/>
    </source>
</evidence>
<reference evidence="10 11" key="1">
    <citation type="submission" date="2018-08" db="EMBL/GenBank/DDBJ databases">
        <title>Lysinibacillus sp. YLB-03 draft genome sequence.</title>
        <authorList>
            <person name="Yu L."/>
        </authorList>
    </citation>
    <scope>NUCLEOTIDE SEQUENCE [LARGE SCALE GENOMIC DNA]</scope>
    <source>
        <strain evidence="10 11">YLB-03</strain>
    </source>
</reference>
<keyword evidence="5 6" id="KW-0560">Oxidoreductase</keyword>
<evidence type="ECO:0000256" key="2">
    <source>
        <dbReference type="ARBA" id="ARBA00009347"/>
    </source>
</evidence>
<dbReference type="InterPro" id="IPR006089">
    <property type="entry name" value="Acyl-CoA_DH_CS"/>
</dbReference>
<evidence type="ECO:0000256" key="4">
    <source>
        <dbReference type="ARBA" id="ARBA00022827"/>
    </source>
</evidence>
<evidence type="ECO:0000256" key="1">
    <source>
        <dbReference type="ARBA" id="ARBA00001974"/>
    </source>
</evidence>
<keyword evidence="3 6" id="KW-0285">Flavoprotein</keyword>
<gene>
    <name evidence="10" type="ORF">D1B33_07960</name>
</gene>